<dbReference type="AlphaFoldDB" id="A0A916WF46"/>
<dbReference type="PANTHER" id="PTHR33755">
    <property type="entry name" value="TOXIN PARE1-RELATED"/>
    <property type="match status" value="1"/>
</dbReference>
<gene>
    <name evidence="3" type="ORF">GCM10008025_37900</name>
</gene>
<dbReference type="Proteomes" id="UP000613512">
    <property type="component" value="Unassembled WGS sequence"/>
</dbReference>
<dbReference type="InterPro" id="IPR007712">
    <property type="entry name" value="RelE/ParE_toxin"/>
</dbReference>
<dbReference type="RefSeq" id="WP_188386248.1">
    <property type="nucleotide sequence ID" value="NZ_BMEY01000030.1"/>
</dbReference>
<organism evidence="3 4">
    <name type="scientific">Ornithinibacillus halotolerans</name>
    <dbReference type="NCBI Taxonomy" id="1274357"/>
    <lineage>
        <taxon>Bacteria</taxon>
        <taxon>Bacillati</taxon>
        <taxon>Bacillota</taxon>
        <taxon>Bacilli</taxon>
        <taxon>Bacillales</taxon>
        <taxon>Bacillaceae</taxon>
        <taxon>Ornithinibacillus</taxon>
    </lineage>
</organism>
<reference evidence="3" key="1">
    <citation type="journal article" date="2014" name="Int. J. Syst. Evol. Microbiol.">
        <title>Complete genome sequence of Corynebacterium casei LMG S-19264T (=DSM 44701T), isolated from a smear-ripened cheese.</title>
        <authorList>
            <consortium name="US DOE Joint Genome Institute (JGI-PGF)"/>
            <person name="Walter F."/>
            <person name="Albersmeier A."/>
            <person name="Kalinowski J."/>
            <person name="Ruckert C."/>
        </authorList>
    </citation>
    <scope>NUCLEOTIDE SEQUENCE</scope>
    <source>
        <strain evidence="3">CGMCC 1.12408</strain>
    </source>
</reference>
<name>A0A916WF46_9BACI</name>
<dbReference type="Pfam" id="PF05016">
    <property type="entry name" value="ParE_toxin"/>
    <property type="match status" value="1"/>
</dbReference>
<sequence length="104" mass="12538">MENYKVEVLPEANNDIDEIFDYILLDNPEAAYNMMDKIFSNLEQLTSFPKLGNKLDHKLIKYYEFRMLNIDPYVAFYRIMNNTVYIYRILHGARDYIKILKDDK</sequence>
<proteinExistence type="inferred from homology"/>
<dbReference type="Gene3D" id="3.30.2310.20">
    <property type="entry name" value="RelE-like"/>
    <property type="match status" value="1"/>
</dbReference>
<evidence type="ECO:0000313" key="4">
    <source>
        <dbReference type="Proteomes" id="UP000613512"/>
    </source>
</evidence>
<dbReference type="NCBIfam" id="TIGR02385">
    <property type="entry name" value="RelE_StbE"/>
    <property type="match status" value="1"/>
</dbReference>
<evidence type="ECO:0000256" key="1">
    <source>
        <dbReference type="ARBA" id="ARBA00006226"/>
    </source>
</evidence>
<protein>
    <recommendedName>
        <fullName evidence="5">Type II toxin-antitoxin system RelE/ParE family toxin</fullName>
    </recommendedName>
</protein>
<dbReference type="InterPro" id="IPR051803">
    <property type="entry name" value="TA_system_RelE-like_toxin"/>
</dbReference>
<keyword evidence="2" id="KW-1277">Toxin-antitoxin system</keyword>
<evidence type="ECO:0008006" key="5">
    <source>
        <dbReference type="Google" id="ProtNLM"/>
    </source>
</evidence>
<dbReference type="SUPFAM" id="SSF143011">
    <property type="entry name" value="RelE-like"/>
    <property type="match status" value="1"/>
</dbReference>
<reference evidence="3" key="2">
    <citation type="submission" date="2020-09" db="EMBL/GenBank/DDBJ databases">
        <authorList>
            <person name="Sun Q."/>
            <person name="Zhou Y."/>
        </authorList>
    </citation>
    <scope>NUCLEOTIDE SEQUENCE</scope>
    <source>
        <strain evidence="3">CGMCC 1.12408</strain>
    </source>
</reference>
<dbReference type="InterPro" id="IPR035093">
    <property type="entry name" value="RelE/ParE_toxin_dom_sf"/>
</dbReference>
<dbReference type="EMBL" id="BMEY01000030">
    <property type="protein sequence ID" value="GGA91849.1"/>
    <property type="molecule type" value="Genomic_DNA"/>
</dbReference>
<evidence type="ECO:0000313" key="3">
    <source>
        <dbReference type="EMBL" id="GGA91849.1"/>
    </source>
</evidence>
<evidence type="ECO:0000256" key="2">
    <source>
        <dbReference type="ARBA" id="ARBA00022649"/>
    </source>
</evidence>
<keyword evidence="4" id="KW-1185">Reference proteome</keyword>
<accession>A0A916WF46</accession>
<comment type="similarity">
    <text evidence="1">Belongs to the RelE toxin family.</text>
</comment>
<comment type="caution">
    <text evidence="3">The sequence shown here is derived from an EMBL/GenBank/DDBJ whole genome shotgun (WGS) entry which is preliminary data.</text>
</comment>